<dbReference type="Pfam" id="PF03722">
    <property type="entry name" value="Hemocyanin_N"/>
    <property type="match status" value="1"/>
</dbReference>
<dbReference type="Proteomes" id="UP001151699">
    <property type="component" value="Chromosome B"/>
</dbReference>
<dbReference type="GO" id="GO:0004503">
    <property type="term" value="F:tyrosinase activity"/>
    <property type="evidence" value="ECO:0007669"/>
    <property type="project" value="UniProtKB-ARBA"/>
</dbReference>
<dbReference type="InterPro" id="IPR008922">
    <property type="entry name" value="Di-copper_centre_dom_sf"/>
</dbReference>
<dbReference type="SUPFAM" id="SSF48050">
    <property type="entry name" value="Hemocyanin, N-terminal domain"/>
    <property type="match status" value="1"/>
</dbReference>
<evidence type="ECO:0000256" key="8">
    <source>
        <dbReference type="ARBA" id="ARBA00023033"/>
    </source>
</evidence>
<comment type="subcellular location">
    <subcellularLocation>
        <location evidence="2">Secreted</location>
    </subcellularLocation>
</comment>
<dbReference type="InterPro" id="IPR014756">
    <property type="entry name" value="Ig_E-set"/>
</dbReference>
<keyword evidence="6" id="KW-0560">Oxidoreductase</keyword>
<dbReference type="GO" id="GO:0046872">
    <property type="term" value="F:metal ion binding"/>
    <property type="evidence" value="ECO:0007669"/>
    <property type="project" value="UniProtKB-KW"/>
</dbReference>
<dbReference type="Gene3D" id="2.60.40.1520">
    <property type="entry name" value="Hemocyanin, C-terminal domain"/>
    <property type="match status" value="1"/>
</dbReference>
<name>A0A9Q0S3G1_9DIPT</name>
<reference evidence="11" key="1">
    <citation type="submission" date="2022-07" db="EMBL/GenBank/DDBJ databases">
        <authorList>
            <person name="Trinca V."/>
            <person name="Uliana J.V.C."/>
            <person name="Torres T.T."/>
            <person name="Ward R.J."/>
            <person name="Monesi N."/>
        </authorList>
    </citation>
    <scope>NUCLEOTIDE SEQUENCE</scope>
    <source>
        <strain evidence="11">HSMRA1968</strain>
        <tissue evidence="11">Whole embryos</tissue>
    </source>
</reference>
<evidence type="ECO:0000256" key="9">
    <source>
        <dbReference type="ARBA" id="ARBA00023157"/>
    </source>
</evidence>
<dbReference type="SUPFAM" id="SSF48056">
    <property type="entry name" value="Di-copper centre-containing domain"/>
    <property type="match status" value="1"/>
</dbReference>
<evidence type="ECO:0000256" key="7">
    <source>
        <dbReference type="ARBA" id="ARBA00023008"/>
    </source>
</evidence>
<keyword evidence="9" id="KW-1015">Disulfide bond</keyword>
<accession>A0A9Q0S3G1</accession>
<dbReference type="Gene3D" id="1.10.1280.10">
    <property type="entry name" value="Di-copper center containing domain from catechol oxidase"/>
    <property type="match status" value="1"/>
</dbReference>
<dbReference type="InterPro" id="IPR005203">
    <property type="entry name" value="Hemocyanin_C"/>
</dbReference>
<comment type="cofactor">
    <cofactor evidence="1">
        <name>Cu(2+)</name>
        <dbReference type="ChEBI" id="CHEBI:29036"/>
    </cofactor>
</comment>
<dbReference type="EMBL" id="WJQU01000002">
    <property type="protein sequence ID" value="KAJ6643992.1"/>
    <property type="molecule type" value="Genomic_DNA"/>
</dbReference>
<evidence type="ECO:0000256" key="4">
    <source>
        <dbReference type="ARBA" id="ARBA00022525"/>
    </source>
</evidence>
<keyword evidence="8" id="KW-0503">Monooxygenase</keyword>
<evidence type="ECO:0000313" key="11">
    <source>
        <dbReference type="EMBL" id="KAJ6643992.1"/>
    </source>
</evidence>
<evidence type="ECO:0000256" key="2">
    <source>
        <dbReference type="ARBA" id="ARBA00004613"/>
    </source>
</evidence>
<proteinExistence type="inferred from homology"/>
<dbReference type="PANTHER" id="PTHR11511">
    <property type="entry name" value="LARVAL STORAGE PROTEIN/PHENOLOXIDASE"/>
    <property type="match status" value="1"/>
</dbReference>
<gene>
    <name evidence="11" type="primary">PPO2_0</name>
    <name evidence="11" type="ORF">Bhyg_08957</name>
</gene>
<protein>
    <submittedName>
        <fullName evidence="11">Phenoloxidase 2</fullName>
    </submittedName>
</protein>
<dbReference type="GO" id="GO:0005576">
    <property type="term" value="C:extracellular region"/>
    <property type="evidence" value="ECO:0007669"/>
    <property type="project" value="UniProtKB-SubCell"/>
</dbReference>
<evidence type="ECO:0000256" key="6">
    <source>
        <dbReference type="ARBA" id="ARBA00023002"/>
    </source>
</evidence>
<dbReference type="InterPro" id="IPR013788">
    <property type="entry name" value="Hemocyanin/hexamerin"/>
</dbReference>
<dbReference type="Pfam" id="PF03723">
    <property type="entry name" value="Hemocyanin_C"/>
    <property type="match status" value="1"/>
</dbReference>
<dbReference type="PRINTS" id="PR00187">
    <property type="entry name" value="HAEMOCYANIN"/>
</dbReference>
<dbReference type="InterPro" id="IPR002227">
    <property type="entry name" value="Tyrosinase_Cu-bd"/>
</dbReference>
<comment type="similarity">
    <text evidence="3">Belongs to the tyrosinase family.</text>
</comment>
<evidence type="ECO:0000256" key="3">
    <source>
        <dbReference type="ARBA" id="ARBA00009928"/>
    </source>
</evidence>
<dbReference type="PANTHER" id="PTHR11511:SF24">
    <property type="entry name" value="GH04080P"/>
    <property type="match status" value="1"/>
</dbReference>
<evidence type="ECO:0000256" key="1">
    <source>
        <dbReference type="ARBA" id="ARBA00001973"/>
    </source>
</evidence>
<dbReference type="Gene3D" id="1.20.1370.10">
    <property type="entry name" value="Hemocyanin, N-terminal domain"/>
    <property type="match status" value="1"/>
</dbReference>
<keyword evidence="7" id="KW-0186">Copper</keyword>
<dbReference type="InterPro" id="IPR000896">
    <property type="entry name" value="Hemocyanin/hexamerin_mid_dom"/>
</dbReference>
<dbReference type="SUPFAM" id="SSF81296">
    <property type="entry name" value="E set domains"/>
    <property type="match status" value="1"/>
</dbReference>
<dbReference type="PROSITE" id="PS00498">
    <property type="entry name" value="TYROSINASE_2"/>
    <property type="match status" value="1"/>
</dbReference>
<organism evidence="11 12">
    <name type="scientific">Pseudolycoriella hygida</name>
    <dbReference type="NCBI Taxonomy" id="35572"/>
    <lineage>
        <taxon>Eukaryota</taxon>
        <taxon>Metazoa</taxon>
        <taxon>Ecdysozoa</taxon>
        <taxon>Arthropoda</taxon>
        <taxon>Hexapoda</taxon>
        <taxon>Insecta</taxon>
        <taxon>Pterygota</taxon>
        <taxon>Neoptera</taxon>
        <taxon>Endopterygota</taxon>
        <taxon>Diptera</taxon>
        <taxon>Nematocera</taxon>
        <taxon>Sciaroidea</taxon>
        <taxon>Sciaridae</taxon>
        <taxon>Pseudolycoriella</taxon>
    </lineage>
</organism>
<dbReference type="FunFam" id="1.10.1280.10:FF:000004">
    <property type="entry name" value="Hemocyanin subunit 2"/>
    <property type="match status" value="1"/>
</dbReference>
<keyword evidence="4" id="KW-0964">Secreted</keyword>
<dbReference type="PROSITE" id="PS00209">
    <property type="entry name" value="HEMOCYANIN_1"/>
    <property type="match status" value="1"/>
</dbReference>
<comment type="caution">
    <text evidence="11">The sequence shown here is derived from an EMBL/GenBank/DDBJ whole genome shotgun (WGS) entry which is preliminary data.</text>
</comment>
<dbReference type="Pfam" id="PF00372">
    <property type="entry name" value="Hemocyanin_M"/>
    <property type="match status" value="1"/>
</dbReference>
<dbReference type="PROSITE" id="PS00210">
    <property type="entry name" value="HEMOCYANIN_2"/>
    <property type="match status" value="1"/>
</dbReference>
<dbReference type="GO" id="GO:0004097">
    <property type="term" value="F:catechol oxidase activity"/>
    <property type="evidence" value="ECO:0007669"/>
    <property type="project" value="UniProtKB-ARBA"/>
</dbReference>
<evidence type="ECO:0000259" key="10">
    <source>
        <dbReference type="PROSITE" id="PS00498"/>
    </source>
</evidence>
<dbReference type="AlphaFoldDB" id="A0A9Q0S3G1"/>
<dbReference type="GO" id="GO:0006582">
    <property type="term" value="P:melanin metabolic process"/>
    <property type="evidence" value="ECO:0007669"/>
    <property type="project" value="UniProtKB-ARBA"/>
</dbReference>
<dbReference type="OrthoDB" id="8119704at2759"/>
<dbReference type="InterPro" id="IPR005204">
    <property type="entry name" value="Hemocyanin_N"/>
</dbReference>
<evidence type="ECO:0000313" key="12">
    <source>
        <dbReference type="Proteomes" id="UP001151699"/>
    </source>
</evidence>
<keyword evidence="12" id="KW-1185">Reference proteome</keyword>
<keyword evidence="5" id="KW-0479">Metal-binding</keyword>
<dbReference type="InterPro" id="IPR036697">
    <property type="entry name" value="Hemocyanin_N_sf"/>
</dbReference>
<dbReference type="InterPro" id="IPR037020">
    <property type="entry name" value="Hemocyanin_C_sf"/>
</dbReference>
<dbReference type="FunFam" id="2.60.40.1520:FF:000001">
    <property type="entry name" value="Hemocyanin subunit 2"/>
    <property type="match status" value="1"/>
</dbReference>
<feature type="domain" description="Tyrosinase copper-binding" evidence="10">
    <location>
        <begin position="398"/>
        <end position="409"/>
    </location>
</feature>
<evidence type="ECO:0000256" key="5">
    <source>
        <dbReference type="ARBA" id="ARBA00022723"/>
    </source>
</evidence>
<sequence length="689" mass="78710">MSNDKKNLLLLFQKPLEPVFTPKDNGKTAFDLPQDYYTDRYKPIGPELNSRFSDDIENRVSLVPVAPPDLTFAASLNRTAGFSLFNQKHKEIAAELIRVFMNTPDASSLLSTAAYVKDRVNVYLFQYALSVALQHRPDTRDIDLPSIVQMFPDQFVDPSAFPKAREELALVSQENRMNIDIPPNFTANDKEAEQRVAYFREDIGVNMHHWHWHLVYPGEGDREIVDKDRRGELFYYMHNQIISRYNVDRICNGLERVKPLNNLRVAVPEGYFPKIIRSSNNRAYPPRHANSMLSDVNRVEDGTVVELGDIERWRDRIYQAIDQGYVVDLSGRQISLLGSDGIDILGNVVEASALSPNRLLYGNLHNQGHNVISFVHDPEQKYLEEYGVMGDVTTAMRDPIFYRWHCFIDNVFARYKKNIAPYHAASELAYNGVTVTSVSVQIQKKNAPINVLLTYWQKSDVDLSAGLDFGSEGNVYAQFTHLQHAPFDYSINVENSSNAPRLGTCRIFFCPVNDERGTPFGFEDQRKLMIEMDKFKVQLNPGMNTIRQRSNQSSVTIPYERSFRRIGSQYQPVDPTQRAQFQFCGCGWPQHMLVPKGTALGAQFNIFVMISDYELDRVDQPDGNNVCNDAASFCGLKDQKYPDKRAMGFPFDRPYRVDRLIDFKNLGTNMAIGEFKIQFSNTIISRTAA</sequence>